<comment type="caution">
    <text evidence="2">The sequence shown here is derived from an EMBL/GenBank/DDBJ whole genome shotgun (WGS) entry which is preliminary data.</text>
</comment>
<accession>A0ABS8UV52</accession>
<organism evidence="2 3">
    <name type="scientific">Datura stramonium</name>
    <name type="common">Jimsonweed</name>
    <name type="synonym">Common thornapple</name>
    <dbReference type="NCBI Taxonomy" id="4076"/>
    <lineage>
        <taxon>Eukaryota</taxon>
        <taxon>Viridiplantae</taxon>
        <taxon>Streptophyta</taxon>
        <taxon>Embryophyta</taxon>
        <taxon>Tracheophyta</taxon>
        <taxon>Spermatophyta</taxon>
        <taxon>Magnoliopsida</taxon>
        <taxon>eudicotyledons</taxon>
        <taxon>Gunneridae</taxon>
        <taxon>Pentapetalae</taxon>
        <taxon>asterids</taxon>
        <taxon>lamiids</taxon>
        <taxon>Solanales</taxon>
        <taxon>Solanaceae</taxon>
        <taxon>Solanoideae</taxon>
        <taxon>Datureae</taxon>
        <taxon>Datura</taxon>
    </lineage>
</organism>
<dbReference type="Gene3D" id="2.60.210.10">
    <property type="entry name" value="Apoptosis, Tumor Necrosis Factor Receptor Associated Protein 2, Chain A"/>
    <property type="match status" value="1"/>
</dbReference>
<feature type="domain" description="MATH" evidence="1">
    <location>
        <begin position="21"/>
        <end position="131"/>
    </location>
</feature>
<dbReference type="InterPro" id="IPR008974">
    <property type="entry name" value="TRAF-like"/>
</dbReference>
<dbReference type="CDD" id="cd00121">
    <property type="entry name" value="MATH"/>
    <property type="match status" value="1"/>
</dbReference>
<reference evidence="2 3" key="1">
    <citation type="journal article" date="2021" name="BMC Genomics">
        <title>Datura genome reveals duplications of psychoactive alkaloid biosynthetic genes and high mutation rate following tissue culture.</title>
        <authorList>
            <person name="Rajewski A."/>
            <person name="Carter-House D."/>
            <person name="Stajich J."/>
            <person name="Litt A."/>
        </authorList>
    </citation>
    <scope>NUCLEOTIDE SEQUENCE [LARGE SCALE GENOMIC DNA]</scope>
    <source>
        <strain evidence="2">AR-01</strain>
    </source>
</reference>
<dbReference type="InterPro" id="IPR002083">
    <property type="entry name" value="MATH/TRAF_dom"/>
</dbReference>
<dbReference type="PROSITE" id="PS50144">
    <property type="entry name" value="MATH"/>
    <property type="match status" value="1"/>
</dbReference>
<evidence type="ECO:0000313" key="3">
    <source>
        <dbReference type="Proteomes" id="UP000823775"/>
    </source>
</evidence>
<evidence type="ECO:0000259" key="1">
    <source>
        <dbReference type="PROSITE" id="PS50144"/>
    </source>
</evidence>
<gene>
    <name evidence="2" type="ORF">HAX54_022803</name>
</gene>
<dbReference type="SUPFAM" id="SSF49599">
    <property type="entry name" value="TRAF domain-like"/>
    <property type="match status" value="1"/>
</dbReference>
<keyword evidence="3" id="KW-1185">Reference proteome</keyword>
<dbReference type="Proteomes" id="UP000823775">
    <property type="component" value="Unassembled WGS sequence"/>
</dbReference>
<name>A0ABS8UV52_DATST</name>
<dbReference type="PANTHER" id="PTHR46162:SF40">
    <property type="entry name" value="TRAF-LIKE FAMILY PROTEIN"/>
    <property type="match status" value="1"/>
</dbReference>
<dbReference type="Pfam" id="PF22486">
    <property type="entry name" value="MATH_2"/>
    <property type="match status" value="1"/>
</dbReference>
<evidence type="ECO:0000313" key="2">
    <source>
        <dbReference type="EMBL" id="MCD9638681.1"/>
    </source>
</evidence>
<proteinExistence type="predicted"/>
<dbReference type="PANTHER" id="PTHR46162">
    <property type="entry name" value="TRAF-LIKE FAMILY PROTEIN"/>
    <property type="match status" value="1"/>
</dbReference>
<dbReference type="EMBL" id="JACEIK010002753">
    <property type="protein sequence ID" value="MCD9638681.1"/>
    <property type="molecule type" value="Genomic_DNA"/>
</dbReference>
<protein>
    <recommendedName>
        <fullName evidence="1">MATH domain-containing protein</fullName>
    </recommendedName>
</protein>
<sequence>MAVQSGWECPEGAVRGSYLNVKALKAHLQNLDAITDKTEEEVVQLRVRLHLPWKLCLYPNGDEERGGKGHISLYLAITDTDGLPLGWEVNVSFKFLIFDQTRDKYLTIQGPVTDVSEGFLVDDSLVVSFEISRMFAVKRFA</sequence>